<reference evidence="1 2" key="1">
    <citation type="journal article" date="2013" name="Proc. Natl. Acad. Sci. U.S.A.">
        <title>Genome of an arbuscular mycorrhizal fungus provides insight into the oldest plant symbiosis.</title>
        <authorList>
            <person name="Tisserant E."/>
            <person name="Malbreil M."/>
            <person name="Kuo A."/>
            <person name="Kohler A."/>
            <person name="Symeonidi A."/>
            <person name="Balestrini R."/>
            <person name="Charron P."/>
            <person name="Duensing N."/>
            <person name="Frei Dit Frey N."/>
            <person name="Gianinazzi-Pearson V."/>
            <person name="Gilbert L.B."/>
            <person name="Handa Y."/>
            <person name="Herr J.R."/>
            <person name="Hijri M."/>
            <person name="Koul R."/>
            <person name="Kawaguchi M."/>
            <person name="Krajinski F."/>
            <person name="Lammers P.J."/>
            <person name="Masclaux F.G."/>
            <person name="Murat C."/>
            <person name="Morin E."/>
            <person name="Ndikumana S."/>
            <person name="Pagni M."/>
            <person name="Petitpierre D."/>
            <person name="Requena N."/>
            <person name="Rosikiewicz P."/>
            <person name="Riley R."/>
            <person name="Saito K."/>
            <person name="San Clemente H."/>
            <person name="Shapiro H."/>
            <person name="van Tuinen D."/>
            <person name="Becard G."/>
            <person name="Bonfante P."/>
            <person name="Paszkowski U."/>
            <person name="Shachar-Hill Y.Y."/>
            <person name="Tuskan G.A."/>
            <person name="Young P.W."/>
            <person name="Sanders I.R."/>
            <person name="Henrissat B."/>
            <person name="Rensing S.A."/>
            <person name="Grigoriev I.V."/>
            <person name="Corradi N."/>
            <person name="Roux C."/>
            <person name="Martin F."/>
        </authorList>
    </citation>
    <scope>NUCLEOTIDE SEQUENCE [LARGE SCALE GENOMIC DNA]</scope>
    <source>
        <strain evidence="1 2">DAOM 197198</strain>
    </source>
</reference>
<name>A0A2P4QN77_RHIID</name>
<gene>
    <name evidence="1" type="ORF">GLOIN_2v1809500</name>
</gene>
<accession>A0A2P4QN77</accession>
<keyword evidence="2" id="KW-1185">Reference proteome</keyword>
<dbReference type="AlphaFoldDB" id="A0A2P4QN77"/>
<evidence type="ECO:0000313" key="1">
    <source>
        <dbReference type="EMBL" id="POG79028.1"/>
    </source>
</evidence>
<evidence type="ECO:0000313" key="2">
    <source>
        <dbReference type="Proteomes" id="UP000018888"/>
    </source>
</evidence>
<sequence length="168" mass="19630">MVNFPILSLKKETGIKTSGFKNKQLNDCAISMITSNKSEQITLKLLNDDDIHVIVQGKEKWCVVCDKTFESKNDHVNNDLTRHNILVDNKNITESSGDMIDGYDYDNDQDYYEFENDENENETEESKSLFDDDDFFSDRTIKKNIMKAYKVLYTFQIAIHRIDYVLED</sequence>
<organism evidence="1 2">
    <name type="scientific">Rhizophagus irregularis (strain DAOM 181602 / DAOM 197198 / MUCL 43194)</name>
    <name type="common">Arbuscular mycorrhizal fungus</name>
    <name type="synonym">Glomus intraradices</name>
    <dbReference type="NCBI Taxonomy" id="747089"/>
    <lineage>
        <taxon>Eukaryota</taxon>
        <taxon>Fungi</taxon>
        <taxon>Fungi incertae sedis</taxon>
        <taxon>Mucoromycota</taxon>
        <taxon>Glomeromycotina</taxon>
        <taxon>Glomeromycetes</taxon>
        <taxon>Glomerales</taxon>
        <taxon>Glomeraceae</taxon>
        <taxon>Rhizophagus</taxon>
    </lineage>
</organism>
<dbReference type="VEuPathDB" id="FungiDB:RhiirFUN_004299"/>
<dbReference type="EMBL" id="AUPC02000028">
    <property type="protein sequence ID" value="POG79028.1"/>
    <property type="molecule type" value="Genomic_DNA"/>
</dbReference>
<comment type="caution">
    <text evidence="1">The sequence shown here is derived from an EMBL/GenBank/DDBJ whole genome shotgun (WGS) entry which is preliminary data.</text>
</comment>
<proteinExistence type="predicted"/>
<dbReference type="Proteomes" id="UP000018888">
    <property type="component" value="Unassembled WGS sequence"/>
</dbReference>
<protein>
    <submittedName>
        <fullName evidence="1">Uncharacterized protein</fullName>
    </submittedName>
</protein>
<reference evidence="1 2" key="2">
    <citation type="journal article" date="2018" name="New Phytol.">
        <title>High intraspecific genome diversity in the model arbuscular mycorrhizal symbiont Rhizophagus irregularis.</title>
        <authorList>
            <person name="Chen E.C.H."/>
            <person name="Morin E."/>
            <person name="Beaudet D."/>
            <person name="Noel J."/>
            <person name="Yildirir G."/>
            <person name="Ndikumana S."/>
            <person name="Charron P."/>
            <person name="St-Onge C."/>
            <person name="Giorgi J."/>
            <person name="Kruger M."/>
            <person name="Marton T."/>
            <person name="Ropars J."/>
            <person name="Grigoriev I.V."/>
            <person name="Hainaut M."/>
            <person name="Henrissat B."/>
            <person name="Roux C."/>
            <person name="Martin F."/>
            <person name="Corradi N."/>
        </authorList>
    </citation>
    <scope>NUCLEOTIDE SEQUENCE [LARGE SCALE GENOMIC DNA]</scope>
    <source>
        <strain evidence="1 2">DAOM 197198</strain>
    </source>
</reference>